<comment type="caution">
    <text evidence="11">Lacks conserved residue(s) required for the propagation of feature annotation.</text>
</comment>
<reference evidence="15 16" key="1">
    <citation type="journal article" date="2013" name="Proc. Natl. Acad. Sci. U.S.A.">
        <title>The king cobra genome reveals dynamic gene evolution and adaptation in the snake venom system.</title>
        <authorList>
            <person name="Vonk F.J."/>
            <person name="Casewell N.R."/>
            <person name="Henkel C.V."/>
            <person name="Heimberg A.M."/>
            <person name="Jansen H.J."/>
            <person name="McCleary R.J."/>
            <person name="Kerkkamp H.M."/>
            <person name="Vos R.A."/>
            <person name="Guerreiro I."/>
            <person name="Calvete J.J."/>
            <person name="Wuster W."/>
            <person name="Woods A.E."/>
            <person name="Logan J.M."/>
            <person name="Harrison R.A."/>
            <person name="Castoe T.A."/>
            <person name="de Koning A.P."/>
            <person name="Pollock D.D."/>
            <person name="Yandell M."/>
            <person name="Calderon D."/>
            <person name="Renjifo C."/>
            <person name="Currier R.B."/>
            <person name="Salgado D."/>
            <person name="Pla D."/>
            <person name="Sanz L."/>
            <person name="Hyder A.S."/>
            <person name="Ribeiro J.M."/>
            <person name="Arntzen J.W."/>
            <person name="van den Thillart G.E."/>
            <person name="Boetzer M."/>
            <person name="Pirovano W."/>
            <person name="Dirks R.P."/>
            <person name="Spaink H.P."/>
            <person name="Duboule D."/>
            <person name="McGlinn E."/>
            <person name="Kini R.M."/>
            <person name="Richardson M.K."/>
        </authorList>
    </citation>
    <scope>NUCLEOTIDE SEQUENCE</scope>
    <source>
        <tissue evidence="15">Blood</tissue>
    </source>
</reference>
<dbReference type="PROSITE" id="PS50026">
    <property type="entry name" value="EGF_3"/>
    <property type="match status" value="1"/>
</dbReference>
<dbReference type="Pfam" id="PF24981">
    <property type="entry name" value="Beta-prop_ATRN-LZTR1"/>
    <property type="match status" value="1"/>
</dbReference>
<name>V8P4N2_OPHHA</name>
<evidence type="ECO:0000313" key="16">
    <source>
        <dbReference type="Proteomes" id="UP000018936"/>
    </source>
</evidence>
<dbReference type="InterPro" id="IPR016201">
    <property type="entry name" value="PSI"/>
</dbReference>
<evidence type="ECO:0000256" key="10">
    <source>
        <dbReference type="ARBA" id="ARBA00023180"/>
    </source>
</evidence>
<feature type="domain" description="EGF-like" evidence="13">
    <location>
        <begin position="208"/>
        <end position="246"/>
    </location>
</feature>
<dbReference type="Proteomes" id="UP000018936">
    <property type="component" value="Unassembled WGS sequence"/>
</dbReference>
<dbReference type="InterPro" id="IPR002165">
    <property type="entry name" value="Plexin_repeat"/>
</dbReference>
<keyword evidence="4" id="KW-0880">Kelch repeat</keyword>
<organism evidence="15 16">
    <name type="scientific">Ophiophagus hannah</name>
    <name type="common">King cobra</name>
    <name type="synonym">Naja hannah</name>
    <dbReference type="NCBI Taxonomy" id="8665"/>
    <lineage>
        <taxon>Eukaryota</taxon>
        <taxon>Metazoa</taxon>
        <taxon>Chordata</taxon>
        <taxon>Craniata</taxon>
        <taxon>Vertebrata</taxon>
        <taxon>Euteleostomi</taxon>
        <taxon>Lepidosauria</taxon>
        <taxon>Squamata</taxon>
        <taxon>Bifurcata</taxon>
        <taxon>Unidentata</taxon>
        <taxon>Episquamata</taxon>
        <taxon>Toxicofera</taxon>
        <taxon>Serpentes</taxon>
        <taxon>Colubroidea</taxon>
        <taxon>Elapidae</taxon>
        <taxon>Elapinae</taxon>
        <taxon>Ophiophagus</taxon>
    </lineage>
</organism>
<feature type="disulfide bond" evidence="11">
    <location>
        <begin position="212"/>
        <end position="222"/>
    </location>
</feature>
<keyword evidence="6 11" id="KW-0245">EGF-like domain</keyword>
<evidence type="ECO:0000313" key="15">
    <source>
        <dbReference type="EMBL" id="ETE69300.1"/>
    </source>
</evidence>
<dbReference type="InterPro" id="IPR056737">
    <property type="entry name" value="Beta-prop_ATRN-MKLN-like"/>
</dbReference>
<dbReference type="PROSITE" id="PS50041">
    <property type="entry name" value="C_TYPE_LECTIN_2"/>
    <property type="match status" value="1"/>
</dbReference>
<dbReference type="OrthoDB" id="9998912at2759"/>
<dbReference type="EMBL" id="AZIM01000793">
    <property type="protein sequence ID" value="ETE69300.1"/>
    <property type="molecule type" value="Genomic_DNA"/>
</dbReference>
<evidence type="ECO:0000256" key="6">
    <source>
        <dbReference type="ARBA" id="ARBA00022536"/>
    </source>
</evidence>
<proteinExistence type="inferred from homology"/>
<dbReference type="PROSITE" id="PS01180">
    <property type="entry name" value="CUB"/>
    <property type="match status" value="1"/>
</dbReference>
<dbReference type="Pfam" id="PF00431">
    <property type="entry name" value="CUB"/>
    <property type="match status" value="1"/>
</dbReference>
<dbReference type="SUPFAM" id="SSF49854">
    <property type="entry name" value="Spermadhesin, CUB domain"/>
    <property type="match status" value="1"/>
</dbReference>
<accession>V8P4N2</accession>
<evidence type="ECO:0000256" key="11">
    <source>
        <dbReference type="PROSITE-ProRule" id="PRU00076"/>
    </source>
</evidence>
<dbReference type="InterPro" id="IPR035914">
    <property type="entry name" value="Sperma_CUB_dom_sf"/>
</dbReference>
<evidence type="ECO:0000259" key="14">
    <source>
        <dbReference type="PROSITE" id="PS50041"/>
    </source>
</evidence>
<dbReference type="FunFam" id="3.10.100.10:FF:000013">
    <property type="entry name" value="Attractin like 1"/>
    <property type="match status" value="1"/>
</dbReference>
<evidence type="ECO:0000256" key="3">
    <source>
        <dbReference type="ARBA" id="ARBA00006250"/>
    </source>
</evidence>
<evidence type="ECO:0000256" key="8">
    <source>
        <dbReference type="ARBA" id="ARBA00023136"/>
    </source>
</evidence>
<dbReference type="InterPro" id="IPR000742">
    <property type="entry name" value="EGF"/>
</dbReference>
<evidence type="ECO:0000256" key="1">
    <source>
        <dbReference type="ARBA" id="ARBA00004370"/>
    </source>
</evidence>
<dbReference type="SMART" id="SM00423">
    <property type="entry name" value="PSI"/>
    <property type="match status" value="5"/>
</dbReference>
<feature type="domain" description="CUB" evidence="12">
    <location>
        <begin position="94"/>
        <end position="210"/>
    </location>
</feature>
<dbReference type="InterPro" id="IPR000859">
    <property type="entry name" value="CUB_dom"/>
</dbReference>
<evidence type="ECO:0000259" key="13">
    <source>
        <dbReference type="PROSITE" id="PS50026"/>
    </source>
</evidence>
<dbReference type="GO" id="GO:0005794">
    <property type="term" value="C:Golgi apparatus"/>
    <property type="evidence" value="ECO:0007669"/>
    <property type="project" value="TreeGrafter"/>
</dbReference>
<keyword evidence="9 11" id="KW-1015">Disulfide bond</keyword>
<dbReference type="PANTHER" id="PTHR46376:SF4">
    <property type="entry name" value="ATTRACTIN-LIKE PROTEIN 1"/>
    <property type="match status" value="1"/>
</dbReference>
<dbReference type="Gene3D" id="2.60.120.290">
    <property type="entry name" value="Spermadhesin, CUB domain"/>
    <property type="match status" value="1"/>
</dbReference>
<comment type="caution">
    <text evidence="15">The sequence shown here is derived from an EMBL/GenBank/DDBJ whole genome shotgun (WGS) entry which is preliminary data.</text>
</comment>
<feature type="non-terminal residue" evidence="15">
    <location>
        <position position="1"/>
    </location>
</feature>
<evidence type="ECO:0000256" key="2">
    <source>
        <dbReference type="ARBA" id="ARBA00004613"/>
    </source>
</evidence>
<keyword evidence="8" id="KW-0472">Membrane</keyword>
<dbReference type="Gene3D" id="3.10.100.10">
    <property type="entry name" value="Mannose-Binding Protein A, subunit A"/>
    <property type="match status" value="1"/>
</dbReference>
<feature type="disulfide bond" evidence="11">
    <location>
        <begin position="236"/>
        <end position="245"/>
    </location>
</feature>
<dbReference type="PANTHER" id="PTHR46376">
    <property type="entry name" value="LEUCINE-ZIPPER-LIKE TRANSCRIPTIONAL REGULATOR 1"/>
    <property type="match status" value="1"/>
</dbReference>
<dbReference type="SMART" id="SM00034">
    <property type="entry name" value="CLECT"/>
    <property type="match status" value="1"/>
</dbReference>
<dbReference type="Pfam" id="PF23106">
    <property type="entry name" value="EGF_Teneurin"/>
    <property type="match status" value="1"/>
</dbReference>
<evidence type="ECO:0000256" key="7">
    <source>
        <dbReference type="ARBA" id="ARBA00022737"/>
    </source>
</evidence>
<dbReference type="Gene3D" id="2.10.25.10">
    <property type="entry name" value="Laminin"/>
    <property type="match status" value="1"/>
</dbReference>
<protein>
    <submittedName>
        <fullName evidence="15">Attractin-like protein 1</fullName>
    </submittedName>
</protein>
<comment type="similarity">
    <text evidence="3">Belongs to the true venom lectin family.</text>
</comment>
<keyword evidence="5" id="KW-0964">Secreted</keyword>
<dbReference type="PROSITE" id="PS00022">
    <property type="entry name" value="EGF_1"/>
    <property type="match status" value="1"/>
</dbReference>
<dbReference type="InterPro" id="IPR001304">
    <property type="entry name" value="C-type_lectin-like"/>
</dbReference>
<keyword evidence="7" id="KW-0677">Repeat</keyword>
<dbReference type="GO" id="GO:0005576">
    <property type="term" value="C:extracellular region"/>
    <property type="evidence" value="ECO:0007669"/>
    <property type="project" value="UniProtKB-SubCell"/>
</dbReference>
<dbReference type="InterPro" id="IPR051568">
    <property type="entry name" value="LZTR1/Attractin"/>
</dbReference>
<dbReference type="Gene3D" id="2.120.10.80">
    <property type="entry name" value="Kelch-type beta propeller"/>
    <property type="match status" value="2"/>
</dbReference>
<sequence>MLELLGKVLRRIEGPPVILGTWRPFSSSSSSCCCFATFMDINNWLFFYGILYLVLYAQVSQSKTCERTSCFAGRCVNSSCLCDQGWVGDQCQHCQGRFKLTESSGYLTDGPINYKYKTKCTWLIEGYPNSVLRLRFNHFATECSWDHMYVYDGDSIYAPLIAVFSGLIVPEVHGNETVPEVVTTSGYALLHFFSDAAYNLTGFNIFYSINSCPNNCSGHGKCTTSGSIPSQVYCECDKYWKGEACDIPYCKANCGSPDHGYCDLTGEKLCVCNDSWQGPDCSLNVPSMESYWILPNVKPFSPSVSRASHKAVLHGKFMWVIGGYAFNYSTFQMVLNYNLESSIWNVVPILKGPLQRYGHTIALYQDDIYMYGGKIETNTGNVTDELWIFNIPSQTWSLRIPAVLVHGQQYAVEGHSAHIVELESRDVIMLVIFGYSVIYGYTSSIQEYYIRSNSWLVPETKGAIVQGGYGHTSVYDDTTKSVYVHGGYKALPSNKYGLVDDLYKYEDNFKREYLHSAVLMNGAMLIFGGNTHNDTSLSNGAKCFSADFLAYDIACDEWKVLQKPSLHRDVNRFGHSAIVSNGSMYIFGGFSSILLNDILVYKPPNCEAFRDEDLCKTAGPGLRCLWNKNHCVSWELGHDTNILRAKCPRKIAAADDRCYKYADCASCTANTNGCQWCDDKKCISANSNCSMSVKNYTKCHVRNEQICNKLTSCKSCSLNLNCQWDQRQQECQALPAHLCGEGWNHVGDACLRINSSRENYDNARLYCYGLNGILASLTTSKEVEFVLDEIQKYTVQKISPWVGLRKINISYWGWDDMSPFTNTTLQWLPGEPNDSGFCAYLERAEVAGLKANPCTAKADGLVCEKPVVSPNQNARPCKKPCSLRTTCSNCTSSGMECMWCSSTKRCVDSNAYIISFPYGQCLEWQTTTCSPQNCSGLRTCSQCLEHPGCGWCNDPSNTGKGHCVEGSARGPVKFSGTHSTEIVIDNNLCAKEKNYEWSFIQCPACTCSGHANICHMQTGKCFCTTKGIKGDQFVTLKIDILVIHSGEHVTREF</sequence>
<dbReference type="InterPro" id="IPR016187">
    <property type="entry name" value="CTDL_fold"/>
</dbReference>
<dbReference type="InterPro" id="IPR015915">
    <property type="entry name" value="Kelch-typ_b-propeller"/>
</dbReference>
<dbReference type="SMART" id="SM00042">
    <property type="entry name" value="CUB"/>
    <property type="match status" value="1"/>
</dbReference>
<keyword evidence="16" id="KW-1185">Reference proteome</keyword>
<feature type="domain" description="C-type lectin" evidence="14">
    <location>
        <begin position="746"/>
        <end position="864"/>
    </location>
</feature>
<evidence type="ECO:0000256" key="4">
    <source>
        <dbReference type="ARBA" id="ARBA00022441"/>
    </source>
</evidence>
<evidence type="ECO:0000256" key="5">
    <source>
        <dbReference type="ARBA" id="ARBA00022525"/>
    </source>
</evidence>
<dbReference type="SUPFAM" id="SSF56436">
    <property type="entry name" value="C-type lectin-like"/>
    <property type="match status" value="1"/>
</dbReference>
<dbReference type="FunFam" id="2.120.10.80:FF:000022">
    <property type="entry name" value="Attractin like 1"/>
    <property type="match status" value="1"/>
</dbReference>
<dbReference type="CDD" id="cd00041">
    <property type="entry name" value="CUB"/>
    <property type="match status" value="1"/>
</dbReference>
<dbReference type="AlphaFoldDB" id="V8P4N2"/>
<dbReference type="GO" id="GO:0016020">
    <property type="term" value="C:membrane"/>
    <property type="evidence" value="ECO:0007669"/>
    <property type="project" value="UniProtKB-SubCell"/>
</dbReference>
<evidence type="ECO:0000259" key="12">
    <source>
        <dbReference type="PROSITE" id="PS01180"/>
    </source>
</evidence>
<dbReference type="FunFam" id="2.60.120.290:FF:000008">
    <property type="entry name" value="Attractin like 1"/>
    <property type="match status" value="1"/>
</dbReference>
<evidence type="ECO:0000256" key="9">
    <source>
        <dbReference type="ARBA" id="ARBA00023157"/>
    </source>
</evidence>
<dbReference type="FunFam" id="2.10.25.10:FF:000860">
    <property type="entry name" value="Attractin"/>
    <property type="match status" value="1"/>
</dbReference>
<comment type="subcellular location">
    <subcellularLocation>
        <location evidence="1">Membrane</location>
    </subcellularLocation>
    <subcellularLocation>
        <location evidence="2">Secreted</location>
    </subcellularLocation>
</comment>
<keyword evidence="10" id="KW-0325">Glycoprotein</keyword>
<dbReference type="Pfam" id="PF01437">
    <property type="entry name" value="PSI"/>
    <property type="match status" value="1"/>
</dbReference>
<dbReference type="InterPro" id="IPR016186">
    <property type="entry name" value="C-type_lectin-like/link_sf"/>
</dbReference>
<gene>
    <name evidence="15" type="primary">ATRNL1</name>
    <name evidence="15" type="ORF">L345_04897</name>
</gene>
<dbReference type="SUPFAM" id="SSF117281">
    <property type="entry name" value="Kelch motif"/>
    <property type="match status" value="1"/>
</dbReference>